<evidence type="ECO:0000256" key="1">
    <source>
        <dbReference type="SAM" id="MobiDB-lite"/>
    </source>
</evidence>
<evidence type="ECO:0000313" key="2">
    <source>
        <dbReference type="EMBL" id="OHA71136.1"/>
    </source>
</evidence>
<comment type="caution">
    <text evidence="2">The sequence shown here is derived from an EMBL/GenBank/DDBJ whole genome shotgun (WGS) entry which is preliminary data.</text>
</comment>
<dbReference type="AlphaFoldDB" id="A0A1G2RE61"/>
<name>A0A1G2RE61_9BACT</name>
<gene>
    <name evidence="2" type="ORF">A3F15_02835</name>
</gene>
<evidence type="ECO:0000313" key="3">
    <source>
        <dbReference type="Proteomes" id="UP000177078"/>
    </source>
</evidence>
<feature type="compositionally biased region" description="Basic and acidic residues" evidence="1">
    <location>
        <begin position="15"/>
        <end position="28"/>
    </location>
</feature>
<protein>
    <submittedName>
        <fullName evidence="2">Uncharacterized protein</fullName>
    </submittedName>
</protein>
<dbReference type="Proteomes" id="UP000177078">
    <property type="component" value="Unassembled WGS sequence"/>
</dbReference>
<dbReference type="EMBL" id="MHUC01000011">
    <property type="protein sequence ID" value="OHA71136.1"/>
    <property type="molecule type" value="Genomic_DNA"/>
</dbReference>
<proteinExistence type="predicted"/>
<sequence>MDFDEVMEMKKKKREERGGQRAKPLSDRKTRRPLKKGSVMREVAKQGVLVRGRILQRTPAAARKELIELGILIPCGQTSSSKRP</sequence>
<reference evidence="2 3" key="1">
    <citation type="journal article" date="2016" name="Nat. Commun.">
        <title>Thousands of microbial genomes shed light on interconnected biogeochemical processes in an aquifer system.</title>
        <authorList>
            <person name="Anantharaman K."/>
            <person name="Brown C.T."/>
            <person name="Hug L.A."/>
            <person name="Sharon I."/>
            <person name="Castelle C.J."/>
            <person name="Probst A.J."/>
            <person name="Thomas B.C."/>
            <person name="Singh A."/>
            <person name="Wilkins M.J."/>
            <person name="Karaoz U."/>
            <person name="Brodie E.L."/>
            <person name="Williams K.H."/>
            <person name="Hubbard S.S."/>
            <person name="Banfield J.F."/>
        </authorList>
    </citation>
    <scope>NUCLEOTIDE SEQUENCE [LARGE SCALE GENOMIC DNA]</scope>
</reference>
<organism evidence="2 3">
    <name type="scientific">Candidatus Wildermuthbacteria bacterium RIFCSPHIGHO2_12_FULL_40_12</name>
    <dbReference type="NCBI Taxonomy" id="1802457"/>
    <lineage>
        <taxon>Bacteria</taxon>
        <taxon>Candidatus Wildermuthiibacteriota</taxon>
    </lineage>
</organism>
<feature type="region of interest" description="Disordered" evidence="1">
    <location>
        <begin position="1"/>
        <end position="35"/>
    </location>
</feature>
<accession>A0A1G2RE61</accession>